<gene>
    <name evidence="11" type="primary">hisC1</name>
    <name evidence="9" type="synonym">hisC</name>
    <name evidence="11" type="ORF">ANI02nite_06990</name>
</gene>
<keyword evidence="5 9" id="KW-0032">Aminotransferase</keyword>
<comment type="pathway">
    <text evidence="2 9">Amino-acid biosynthesis; L-histidine biosynthesis; L-histidine from 5-phospho-alpha-D-ribose 1-diphosphate: step 7/9.</text>
</comment>
<comment type="catalytic activity">
    <reaction evidence="8 9">
        <text>L-histidinol phosphate + 2-oxoglutarate = 3-(imidazol-4-yl)-2-oxopropyl phosphate + L-glutamate</text>
        <dbReference type="Rhea" id="RHEA:23744"/>
        <dbReference type="ChEBI" id="CHEBI:16810"/>
        <dbReference type="ChEBI" id="CHEBI:29985"/>
        <dbReference type="ChEBI" id="CHEBI:57766"/>
        <dbReference type="ChEBI" id="CHEBI:57980"/>
        <dbReference type="EC" id="2.6.1.9"/>
    </reaction>
</comment>
<evidence type="ECO:0000313" key="12">
    <source>
        <dbReference type="Proteomes" id="UP000321635"/>
    </source>
</evidence>
<dbReference type="EC" id="2.6.1.9" evidence="9"/>
<dbReference type="Gene3D" id="3.90.1150.10">
    <property type="entry name" value="Aspartate Aminotransferase, domain 1"/>
    <property type="match status" value="1"/>
</dbReference>
<dbReference type="PANTHER" id="PTHR43643:SF3">
    <property type="entry name" value="HISTIDINOL-PHOSPHATE AMINOTRANSFERASE"/>
    <property type="match status" value="1"/>
</dbReference>
<reference evidence="11 12" key="1">
    <citation type="submission" date="2019-07" db="EMBL/GenBank/DDBJ databases">
        <title>Whole genome shotgun sequence of Acetobacter nitrogenifigens NBRC 105050.</title>
        <authorList>
            <person name="Hosoyama A."/>
            <person name="Uohara A."/>
            <person name="Ohji S."/>
            <person name="Ichikawa N."/>
        </authorList>
    </citation>
    <scope>NUCLEOTIDE SEQUENCE [LARGE SCALE GENOMIC DNA]</scope>
    <source>
        <strain evidence="11 12">NBRC 105050</strain>
    </source>
</reference>
<dbReference type="Proteomes" id="UP000321635">
    <property type="component" value="Unassembled WGS sequence"/>
</dbReference>
<keyword evidence="12" id="KW-1185">Reference proteome</keyword>
<evidence type="ECO:0000256" key="4">
    <source>
        <dbReference type="ARBA" id="ARBA00011738"/>
    </source>
</evidence>
<keyword evidence="9" id="KW-0028">Amino-acid biosynthesis</keyword>
<keyword evidence="6 9" id="KW-0808">Transferase</keyword>
<dbReference type="OrthoDB" id="9809616at2"/>
<feature type="modified residue" description="N6-(pyridoxal phosphate)lysine" evidence="9">
    <location>
        <position position="210"/>
    </location>
</feature>
<dbReference type="PROSITE" id="PS00599">
    <property type="entry name" value="AA_TRANSFER_CLASS_2"/>
    <property type="match status" value="1"/>
</dbReference>
<keyword evidence="9" id="KW-0368">Histidine biosynthesis</keyword>
<dbReference type="GO" id="GO:0004400">
    <property type="term" value="F:histidinol-phosphate transaminase activity"/>
    <property type="evidence" value="ECO:0007669"/>
    <property type="project" value="UniProtKB-UniRule"/>
</dbReference>
<evidence type="ECO:0000256" key="2">
    <source>
        <dbReference type="ARBA" id="ARBA00005011"/>
    </source>
</evidence>
<dbReference type="RefSeq" id="WP_026396891.1">
    <property type="nucleotide sequence ID" value="NZ_AUBI01000002.1"/>
</dbReference>
<dbReference type="CDD" id="cd00609">
    <property type="entry name" value="AAT_like"/>
    <property type="match status" value="1"/>
</dbReference>
<dbReference type="InterPro" id="IPR004839">
    <property type="entry name" value="Aminotransferase_I/II_large"/>
</dbReference>
<comment type="cofactor">
    <cofactor evidence="1 9">
        <name>pyridoxal 5'-phosphate</name>
        <dbReference type="ChEBI" id="CHEBI:597326"/>
    </cofactor>
</comment>
<comment type="similarity">
    <text evidence="3 9">Belongs to the class-II pyridoxal-phosphate-dependent aminotransferase family. Histidinol-phosphate aminotransferase subfamily.</text>
</comment>
<evidence type="ECO:0000256" key="7">
    <source>
        <dbReference type="ARBA" id="ARBA00022898"/>
    </source>
</evidence>
<dbReference type="InterPro" id="IPR050106">
    <property type="entry name" value="HistidinolP_aminotransfase"/>
</dbReference>
<dbReference type="GO" id="GO:0000105">
    <property type="term" value="P:L-histidine biosynthetic process"/>
    <property type="evidence" value="ECO:0007669"/>
    <property type="project" value="UniProtKB-UniRule"/>
</dbReference>
<dbReference type="SUPFAM" id="SSF53383">
    <property type="entry name" value="PLP-dependent transferases"/>
    <property type="match status" value="1"/>
</dbReference>
<evidence type="ECO:0000256" key="9">
    <source>
        <dbReference type="HAMAP-Rule" id="MF_01023"/>
    </source>
</evidence>
<feature type="domain" description="Aminotransferase class I/classII large" evidence="10">
    <location>
        <begin position="25"/>
        <end position="347"/>
    </location>
</feature>
<dbReference type="InterPro" id="IPR015421">
    <property type="entry name" value="PyrdxlP-dep_Trfase_major"/>
</dbReference>
<dbReference type="UniPathway" id="UPA00031">
    <property type="reaction ID" value="UER00012"/>
</dbReference>
<comment type="caution">
    <text evidence="11">The sequence shown here is derived from an EMBL/GenBank/DDBJ whole genome shotgun (WGS) entry which is preliminary data.</text>
</comment>
<dbReference type="STRING" id="1120919.GCA_000429165_00719"/>
<dbReference type="InterPro" id="IPR005861">
    <property type="entry name" value="HisP_aminotrans"/>
</dbReference>
<organism evidence="11 12">
    <name type="scientific">Acetobacter nitrogenifigens DSM 23921 = NBRC 105050</name>
    <dbReference type="NCBI Taxonomy" id="1120919"/>
    <lineage>
        <taxon>Bacteria</taxon>
        <taxon>Pseudomonadati</taxon>
        <taxon>Pseudomonadota</taxon>
        <taxon>Alphaproteobacteria</taxon>
        <taxon>Acetobacterales</taxon>
        <taxon>Acetobacteraceae</taxon>
        <taxon>Acetobacter</taxon>
    </lineage>
</organism>
<evidence type="ECO:0000259" key="10">
    <source>
        <dbReference type="Pfam" id="PF00155"/>
    </source>
</evidence>
<comment type="subunit">
    <text evidence="4 9">Homodimer.</text>
</comment>
<evidence type="ECO:0000256" key="8">
    <source>
        <dbReference type="ARBA" id="ARBA00047481"/>
    </source>
</evidence>
<proteinExistence type="inferred from homology"/>
<dbReference type="Gene3D" id="3.40.640.10">
    <property type="entry name" value="Type I PLP-dependent aspartate aminotransferase-like (Major domain)"/>
    <property type="match status" value="1"/>
</dbReference>
<name>A0A511X7B4_9PROT</name>
<dbReference type="GO" id="GO:0030170">
    <property type="term" value="F:pyridoxal phosphate binding"/>
    <property type="evidence" value="ECO:0007669"/>
    <property type="project" value="InterPro"/>
</dbReference>
<dbReference type="InterPro" id="IPR015424">
    <property type="entry name" value="PyrdxlP-dep_Trfase"/>
</dbReference>
<accession>A0A511X7B4</accession>
<dbReference type="HAMAP" id="MF_01023">
    <property type="entry name" value="HisC_aminotrans_2"/>
    <property type="match status" value="1"/>
</dbReference>
<dbReference type="InterPro" id="IPR015422">
    <property type="entry name" value="PyrdxlP-dep_Trfase_small"/>
</dbReference>
<dbReference type="NCBIfam" id="TIGR01141">
    <property type="entry name" value="hisC"/>
    <property type="match status" value="1"/>
</dbReference>
<evidence type="ECO:0000256" key="1">
    <source>
        <dbReference type="ARBA" id="ARBA00001933"/>
    </source>
</evidence>
<dbReference type="Pfam" id="PF00155">
    <property type="entry name" value="Aminotran_1_2"/>
    <property type="match status" value="1"/>
</dbReference>
<dbReference type="AlphaFoldDB" id="A0A511X7B4"/>
<keyword evidence="7 9" id="KW-0663">Pyridoxal phosphate</keyword>
<dbReference type="PANTHER" id="PTHR43643">
    <property type="entry name" value="HISTIDINOL-PHOSPHATE AMINOTRANSFERASE 2"/>
    <property type="match status" value="1"/>
</dbReference>
<dbReference type="EMBL" id="BJYF01000003">
    <property type="protein sequence ID" value="GEN58815.1"/>
    <property type="molecule type" value="Genomic_DNA"/>
</dbReference>
<evidence type="ECO:0000256" key="6">
    <source>
        <dbReference type="ARBA" id="ARBA00022679"/>
    </source>
</evidence>
<evidence type="ECO:0000256" key="3">
    <source>
        <dbReference type="ARBA" id="ARBA00007970"/>
    </source>
</evidence>
<evidence type="ECO:0000313" key="11">
    <source>
        <dbReference type="EMBL" id="GEN58815.1"/>
    </source>
</evidence>
<dbReference type="InterPro" id="IPR001917">
    <property type="entry name" value="Aminotrans_II_pyridoxalP_BS"/>
</dbReference>
<evidence type="ECO:0000256" key="5">
    <source>
        <dbReference type="ARBA" id="ARBA00022576"/>
    </source>
</evidence>
<protein>
    <recommendedName>
        <fullName evidence="9">Histidinol-phosphate aminotransferase</fullName>
        <ecNumber evidence="9">2.6.1.9</ecNumber>
    </recommendedName>
    <alternativeName>
        <fullName evidence="9">Imidazole acetol-phosphate transaminase</fullName>
    </alternativeName>
</protein>
<sequence>MSELWSPLVSRLTPYVPGEQPKIADLIKLNTNESPYGPSPRAIAAIREATGDDLRLYPDPEATALRDAIARRVGLTAAHVFVGNGSDEVLAHAFQAFFDHGDPVLFADVTYSFYPVYCGLYGLPFELIPLDEAMRVRVEDYTRPCSGVIVANPNAPTGIALPLSAIETLLAAHPSRVVLVDEAYVDFGAESAVSLISRYPNLLVVQTLSKSRALAGLRVGFALGDPALIEALVRVKDSFNSYPLDRLAQVGAQAAIEDENWFSESVARVMATREQLSGGLRELGFEVLPSSANFVYARHPDRDAAHLAAALRERAIIVRHLKGPRTAPWLRVTVGADEQCATLLDSLRGILLSNS</sequence>